<evidence type="ECO:0000313" key="2">
    <source>
        <dbReference type="Proteomes" id="UP000294355"/>
    </source>
</evidence>
<evidence type="ECO:0000313" key="1">
    <source>
        <dbReference type="EMBL" id="VAX45620.1"/>
    </source>
</evidence>
<reference evidence="1 2" key="1">
    <citation type="submission" date="2018-08" db="EMBL/GenBank/DDBJ databases">
        <authorList>
            <person name="Gonzaga-Molto A."/>
        </authorList>
    </citation>
    <scope>NUCLEOTIDE SEQUENCE [LARGE SCALE GENOMIC DNA]</scope>
    <source>
        <strain evidence="1">Acinetobacter calcoaceticus str. 2117</strain>
    </source>
</reference>
<sequence length="200" mass="23122">MKTLPHLFKNAMIYDVVNKITQMLNRSPNILEIILKIISIKLFYLLLFMSNSVSASPGSTLYVKIKDNNFCVFTKGGYDKAYENQTLIYMGKVDGINTFHSSYSKTYLNLKMPVIEENCIKIKPSEFKESLPYDVILETDQSYTQRICVHKTSEGHITLLEAKADLEKGIYCGTNQYDYSSNGLWTKLKNLYYWLINFLN</sequence>
<accession>A0A446ZMH8</accession>
<dbReference type="EMBL" id="LS999521">
    <property type="protein sequence ID" value="VAX45620.1"/>
    <property type="molecule type" value="Genomic_DNA"/>
</dbReference>
<dbReference type="Proteomes" id="UP000294355">
    <property type="component" value="Chromosome"/>
</dbReference>
<protein>
    <submittedName>
        <fullName evidence="1">Uncharacterized protein</fullName>
    </submittedName>
</protein>
<proteinExistence type="predicted"/>
<gene>
    <name evidence="1" type="ORF">AC2117_02818</name>
</gene>
<organism evidence="1 2">
    <name type="scientific">Acinetobacter calcoaceticus</name>
    <dbReference type="NCBI Taxonomy" id="471"/>
    <lineage>
        <taxon>Bacteria</taxon>
        <taxon>Pseudomonadati</taxon>
        <taxon>Pseudomonadota</taxon>
        <taxon>Gammaproteobacteria</taxon>
        <taxon>Moraxellales</taxon>
        <taxon>Moraxellaceae</taxon>
        <taxon>Acinetobacter</taxon>
        <taxon>Acinetobacter calcoaceticus/baumannii complex</taxon>
    </lineage>
</organism>
<dbReference type="AlphaFoldDB" id="A0A446ZMH8"/>
<name>A0A446ZMH8_ACICA</name>
<dbReference type="InterPro" id="IPR054658">
    <property type="entry name" value="Extrcyto_LP"/>
</dbReference>
<dbReference type="NCBIfam" id="NF045616">
    <property type="entry name" value="Acin_mostly_LP"/>
    <property type="match status" value="1"/>
</dbReference>